<dbReference type="GO" id="GO:0031405">
    <property type="term" value="F:lipoic acid binding"/>
    <property type="evidence" value="ECO:0007669"/>
    <property type="project" value="TreeGrafter"/>
</dbReference>
<dbReference type="Gene3D" id="4.10.320.10">
    <property type="entry name" value="E3-binding domain"/>
    <property type="match status" value="1"/>
</dbReference>
<evidence type="ECO:0000256" key="2">
    <source>
        <dbReference type="ARBA" id="ARBA00007317"/>
    </source>
</evidence>
<dbReference type="SUPFAM" id="SSF47005">
    <property type="entry name" value="Peripheral subunit-binding domain of 2-oxo acid dehydrogenase complex"/>
    <property type="match status" value="1"/>
</dbReference>
<sequence>MTTELTMPQLGESVTEGTIGRWLKQPGETVAKYEPLLEVITDKVDSEVPAPVAGTLLEILVPEGETVRVGTVIARLGSPADAVAPVPPEMAAQPAPTEAGALPRAEVGSALAATPTPSASGHNTFLSPVVARLIAEHGLDPAGIPGTGQGGRITKQDVLRFVAARDAAPTSDPVQLAAPVSAPMPPMVPPVAQAGPAMPASHARPVERLALPEDAELVPLSPMRRRIAEHMERSVRISPHVTTVMEVDLSSVMAHREAHRASFEQQGVRLTVTPYVVQAVATALGKTPVFNGSFTAEGIVIHRRIHIGVAVALDEGLLVPVVRDADEKNLLGLARAVGDLASRARTRRLQPDETQGGTFTITNHGVGGSLFATPIINQPQAAILGVGAVVKRPIVITQHGVDAIAIKPMAYLSLTFDHRIADGATADTLLLDIKRALEAV</sequence>
<keyword evidence="3 6" id="KW-0808">Transferase</keyword>
<dbReference type="Pfam" id="PF02817">
    <property type="entry name" value="E3_binding"/>
    <property type="match status" value="1"/>
</dbReference>
<name>A0A2H3L1X1_9CHLR</name>
<dbReference type="InterPro" id="IPR036625">
    <property type="entry name" value="E3-bd_dom_sf"/>
</dbReference>
<evidence type="ECO:0000256" key="3">
    <source>
        <dbReference type="ARBA" id="ARBA00022679"/>
    </source>
</evidence>
<evidence type="ECO:0000256" key="5">
    <source>
        <dbReference type="ARBA" id="ARBA00023315"/>
    </source>
</evidence>
<dbReference type="InterPro" id="IPR011053">
    <property type="entry name" value="Single_hybrid_motif"/>
</dbReference>
<dbReference type="RefSeq" id="WP_097653087.1">
    <property type="nucleotide sequence ID" value="NZ_LYXE01000090.1"/>
</dbReference>
<keyword evidence="4 6" id="KW-0450">Lipoyl</keyword>
<dbReference type="InterPro" id="IPR000089">
    <property type="entry name" value="Biotin_lipoyl"/>
</dbReference>
<dbReference type="PROSITE" id="PS51826">
    <property type="entry name" value="PSBD"/>
    <property type="match status" value="1"/>
</dbReference>
<dbReference type="InterPro" id="IPR003016">
    <property type="entry name" value="2-oxoA_DH_lipoyl-BS"/>
</dbReference>
<dbReference type="CDD" id="cd06849">
    <property type="entry name" value="lipoyl_domain"/>
    <property type="match status" value="1"/>
</dbReference>
<evidence type="ECO:0000256" key="6">
    <source>
        <dbReference type="RuleBase" id="RU003423"/>
    </source>
</evidence>
<feature type="domain" description="Peripheral subunit-binding (PSBD)" evidence="8">
    <location>
        <begin position="125"/>
        <end position="162"/>
    </location>
</feature>
<dbReference type="EMBL" id="LYXE01000090">
    <property type="protein sequence ID" value="PDV98697.1"/>
    <property type="molecule type" value="Genomic_DNA"/>
</dbReference>
<dbReference type="SUPFAM" id="SSF51230">
    <property type="entry name" value="Single hybrid motif"/>
    <property type="match status" value="1"/>
</dbReference>
<dbReference type="PROSITE" id="PS50968">
    <property type="entry name" value="BIOTINYL_LIPOYL"/>
    <property type="match status" value="1"/>
</dbReference>
<dbReference type="InterPro" id="IPR004167">
    <property type="entry name" value="PSBD"/>
</dbReference>
<comment type="caution">
    <text evidence="9">The sequence shown here is derived from an EMBL/GenBank/DDBJ whole genome shotgun (WGS) entry which is preliminary data.</text>
</comment>
<protein>
    <recommendedName>
        <fullName evidence="6">Dihydrolipoamide acetyltransferase component of pyruvate dehydrogenase complex</fullName>
        <ecNumber evidence="6">2.3.1.-</ecNumber>
    </recommendedName>
</protein>
<dbReference type="Proteomes" id="UP000220922">
    <property type="component" value="Unassembled WGS sequence"/>
</dbReference>
<evidence type="ECO:0000313" key="10">
    <source>
        <dbReference type="Proteomes" id="UP000220922"/>
    </source>
</evidence>
<reference evidence="9 10" key="1">
    <citation type="submission" date="2016-05" db="EMBL/GenBank/DDBJ databases">
        <authorList>
            <person name="Lavstsen T."/>
            <person name="Jespersen J.S."/>
        </authorList>
    </citation>
    <scope>NUCLEOTIDE SEQUENCE [LARGE SCALE GENOMIC DNA]</scope>
    <source>
        <strain evidence="9 10">B7-9</strain>
    </source>
</reference>
<dbReference type="InterPro" id="IPR001078">
    <property type="entry name" value="2-oxoacid_DH_actylTfrase"/>
</dbReference>
<proteinExistence type="inferred from homology"/>
<dbReference type="GO" id="GO:0016407">
    <property type="term" value="F:acetyltransferase activity"/>
    <property type="evidence" value="ECO:0007669"/>
    <property type="project" value="TreeGrafter"/>
</dbReference>
<dbReference type="PROSITE" id="PS00189">
    <property type="entry name" value="LIPOYL"/>
    <property type="match status" value="1"/>
</dbReference>
<organism evidence="9 10">
    <name type="scientific">Candidatus Chloroploca asiatica</name>
    <dbReference type="NCBI Taxonomy" id="1506545"/>
    <lineage>
        <taxon>Bacteria</taxon>
        <taxon>Bacillati</taxon>
        <taxon>Chloroflexota</taxon>
        <taxon>Chloroflexia</taxon>
        <taxon>Chloroflexales</taxon>
        <taxon>Chloroflexineae</taxon>
        <taxon>Oscillochloridaceae</taxon>
        <taxon>Candidatus Chloroploca</taxon>
    </lineage>
</organism>
<comment type="similarity">
    <text evidence="2 6">Belongs to the 2-oxoacid dehydrogenase family.</text>
</comment>
<dbReference type="OrthoDB" id="9805770at2"/>
<feature type="domain" description="Lipoyl-binding" evidence="7">
    <location>
        <begin position="2"/>
        <end position="77"/>
    </location>
</feature>
<dbReference type="EC" id="2.3.1.-" evidence="6"/>
<gene>
    <name evidence="9" type="ORF">A9Q02_01785</name>
</gene>
<dbReference type="InterPro" id="IPR050743">
    <property type="entry name" value="2-oxoacid_DH_E2_comp"/>
</dbReference>
<evidence type="ECO:0000259" key="8">
    <source>
        <dbReference type="PROSITE" id="PS51826"/>
    </source>
</evidence>
<dbReference type="Pfam" id="PF00198">
    <property type="entry name" value="2-oxoacid_dh"/>
    <property type="match status" value="1"/>
</dbReference>
<accession>A0A2H3L1X1</accession>
<evidence type="ECO:0000256" key="4">
    <source>
        <dbReference type="ARBA" id="ARBA00022823"/>
    </source>
</evidence>
<dbReference type="GO" id="GO:0005737">
    <property type="term" value="C:cytoplasm"/>
    <property type="evidence" value="ECO:0007669"/>
    <property type="project" value="TreeGrafter"/>
</dbReference>
<dbReference type="SUPFAM" id="SSF52777">
    <property type="entry name" value="CoA-dependent acyltransferases"/>
    <property type="match status" value="1"/>
</dbReference>
<evidence type="ECO:0000259" key="7">
    <source>
        <dbReference type="PROSITE" id="PS50968"/>
    </source>
</evidence>
<dbReference type="PANTHER" id="PTHR43178">
    <property type="entry name" value="DIHYDROLIPOAMIDE ACETYLTRANSFERASE COMPONENT OF PYRUVATE DEHYDROGENASE COMPLEX"/>
    <property type="match status" value="1"/>
</dbReference>
<dbReference type="Pfam" id="PF00364">
    <property type="entry name" value="Biotin_lipoyl"/>
    <property type="match status" value="1"/>
</dbReference>
<evidence type="ECO:0000313" key="9">
    <source>
        <dbReference type="EMBL" id="PDV98697.1"/>
    </source>
</evidence>
<comment type="cofactor">
    <cofactor evidence="1 6">
        <name>(R)-lipoate</name>
        <dbReference type="ChEBI" id="CHEBI:83088"/>
    </cofactor>
</comment>
<dbReference type="AlphaFoldDB" id="A0A2H3L1X1"/>
<dbReference type="Gene3D" id="3.30.559.10">
    <property type="entry name" value="Chloramphenicol acetyltransferase-like domain"/>
    <property type="match status" value="1"/>
</dbReference>
<dbReference type="Gene3D" id="2.40.50.100">
    <property type="match status" value="1"/>
</dbReference>
<dbReference type="PANTHER" id="PTHR43178:SF5">
    <property type="entry name" value="LIPOAMIDE ACYLTRANSFERASE COMPONENT OF BRANCHED-CHAIN ALPHA-KETO ACID DEHYDROGENASE COMPLEX, MITOCHONDRIAL"/>
    <property type="match status" value="1"/>
</dbReference>
<keyword evidence="10" id="KW-1185">Reference proteome</keyword>
<keyword evidence="5 6" id="KW-0012">Acyltransferase</keyword>
<dbReference type="InterPro" id="IPR023213">
    <property type="entry name" value="CAT-like_dom_sf"/>
</dbReference>
<evidence type="ECO:0000256" key="1">
    <source>
        <dbReference type="ARBA" id="ARBA00001938"/>
    </source>
</evidence>